<organism evidence="1">
    <name type="scientific">uncultured marine thaumarchaeote SAT1000_10_F12</name>
    <dbReference type="NCBI Taxonomy" id="1456373"/>
    <lineage>
        <taxon>Archaea</taxon>
        <taxon>Nitrososphaerota</taxon>
        <taxon>environmental samples</taxon>
    </lineage>
</organism>
<dbReference type="AlphaFoldDB" id="A0A075I249"/>
<proteinExistence type="predicted"/>
<name>A0A075I249_9ARCH</name>
<reference evidence="1" key="1">
    <citation type="journal article" date="2014" name="Genome Biol. Evol.">
        <title>Pangenome evidence for extensive interdomain horizontal transfer affecting lineage core and shell genes in uncultured planktonic thaumarchaeota and euryarchaeota.</title>
        <authorList>
            <person name="Deschamps P."/>
            <person name="Zivanovic Y."/>
            <person name="Moreira D."/>
            <person name="Rodriguez-Valera F."/>
            <person name="Lopez-Garcia P."/>
        </authorList>
    </citation>
    <scope>NUCLEOTIDE SEQUENCE</scope>
</reference>
<protein>
    <submittedName>
        <fullName evidence="1">Acyl-CoA synthetase (NDP forming)</fullName>
    </submittedName>
</protein>
<accession>A0A075I249</accession>
<evidence type="ECO:0000313" key="1">
    <source>
        <dbReference type="EMBL" id="AIF22681.1"/>
    </source>
</evidence>
<dbReference type="EMBL" id="KF901215">
    <property type="protein sequence ID" value="AIF22681.1"/>
    <property type="molecule type" value="Genomic_DNA"/>
</dbReference>
<sequence length="48" mass="5165">MLVGANGGPYTQKMTKLVEEKGIPVYDDLRTWIAAASALAQWGSVRGN</sequence>